<proteinExistence type="predicted"/>
<dbReference type="EMBL" id="KI912121">
    <property type="protein sequence ID" value="ETS73488.1"/>
    <property type="molecule type" value="Genomic_DNA"/>
</dbReference>
<accession>W3WHW4</accession>
<evidence type="ECO:0000313" key="2">
    <source>
        <dbReference type="Proteomes" id="UP000030651"/>
    </source>
</evidence>
<evidence type="ECO:0000313" key="1">
    <source>
        <dbReference type="EMBL" id="ETS73488.1"/>
    </source>
</evidence>
<keyword evidence="2" id="KW-1185">Reference proteome</keyword>
<dbReference type="AlphaFoldDB" id="W3WHW4"/>
<gene>
    <name evidence="1" type="ORF">PFICI_14434</name>
</gene>
<sequence length="197" mass="22148">MLPSRWAHHIVQSFVHGANVAVAHLLHEAALTVRHAPQAGRPYCVTDPNPPIRYRDLYMTIKTLSIHVFLDVPVEPVFMLLLSYLVEWYSLLPYRLPFVGKYMPEMTGDLRYLKPGLFSICTHLVSCNTEASKPLGEGGLGYRGVLTTLDGMTMEVLEWNKEHTLENGSLKRKAYTTSVLAADKIRQLGIDGWSKAP</sequence>
<organism evidence="1 2">
    <name type="scientific">Pestalotiopsis fici (strain W106-1 / CGMCC3.15140)</name>
    <dbReference type="NCBI Taxonomy" id="1229662"/>
    <lineage>
        <taxon>Eukaryota</taxon>
        <taxon>Fungi</taxon>
        <taxon>Dikarya</taxon>
        <taxon>Ascomycota</taxon>
        <taxon>Pezizomycotina</taxon>
        <taxon>Sordariomycetes</taxon>
        <taxon>Xylariomycetidae</taxon>
        <taxon>Amphisphaeriales</taxon>
        <taxon>Sporocadaceae</taxon>
        <taxon>Pestalotiopsis</taxon>
    </lineage>
</organism>
<name>W3WHW4_PESFW</name>
<reference evidence="2" key="1">
    <citation type="journal article" date="2015" name="BMC Genomics">
        <title>Genomic and transcriptomic analysis of the endophytic fungus Pestalotiopsis fici reveals its lifestyle and high potential for synthesis of natural products.</title>
        <authorList>
            <person name="Wang X."/>
            <person name="Zhang X."/>
            <person name="Liu L."/>
            <person name="Xiang M."/>
            <person name="Wang W."/>
            <person name="Sun X."/>
            <person name="Che Y."/>
            <person name="Guo L."/>
            <person name="Liu G."/>
            <person name="Guo L."/>
            <person name="Wang C."/>
            <person name="Yin W.B."/>
            <person name="Stadler M."/>
            <person name="Zhang X."/>
            <person name="Liu X."/>
        </authorList>
    </citation>
    <scope>NUCLEOTIDE SEQUENCE [LARGE SCALE GENOMIC DNA]</scope>
    <source>
        <strain evidence="2">W106-1 / CGMCC3.15140</strain>
    </source>
</reference>
<dbReference type="OrthoDB" id="10058185at2759"/>
<dbReference type="Proteomes" id="UP000030651">
    <property type="component" value="Unassembled WGS sequence"/>
</dbReference>
<dbReference type="InParanoid" id="W3WHW4"/>
<dbReference type="KEGG" id="pfy:PFICI_14434"/>
<dbReference type="HOGENOM" id="CLU_1219905_0_0_1"/>
<dbReference type="RefSeq" id="XP_007841206.1">
    <property type="nucleotide sequence ID" value="XM_007843015.1"/>
</dbReference>
<dbReference type="eggNOG" id="KOG1430">
    <property type="taxonomic scope" value="Eukaryota"/>
</dbReference>
<dbReference type="GeneID" id="19279447"/>
<protein>
    <submittedName>
        <fullName evidence="1">Uncharacterized protein</fullName>
    </submittedName>
</protein>
<dbReference type="STRING" id="1229662.W3WHW4"/>
<dbReference type="OMA" id="CIRPANT"/>